<keyword evidence="2" id="KW-1277">Toxin-antitoxin system</keyword>
<dbReference type="InterPro" id="IPR052038">
    <property type="entry name" value="Type-VII_TA_antitoxin"/>
</dbReference>
<dbReference type="PANTHER" id="PTHR33571:SF12">
    <property type="entry name" value="BSL3053 PROTEIN"/>
    <property type="match status" value="1"/>
</dbReference>
<accession>A0A923MC26</accession>
<evidence type="ECO:0000256" key="1">
    <source>
        <dbReference type="ARBA" id="ARBA00001946"/>
    </source>
</evidence>
<dbReference type="GO" id="GO:0005524">
    <property type="term" value="F:ATP binding"/>
    <property type="evidence" value="ECO:0007669"/>
    <property type="project" value="UniProtKB-KW"/>
</dbReference>
<dbReference type="SUPFAM" id="SSF81301">
    <property type="entry name" value="Nucleotidyltransferase"/>
    <property type="match status" value="1"/>
</dbReference>
<dbReference type="InterPro" id="IPR043519">
    <property type="entry name" value="NT_sf"/>
</dbReference>
<keyword evidence="5" id="KW-0479">Metal-binding</keyword>
<dbReference type="CDD" id="cd05403">
    <property type="entry name" value="NT_KNTase_like"/>
    <property type="match status" value="1"/>
</dbReference>
<keyword evidence="4" id="KW-0548">Nucleotidyltransferase</keyword>
<keyword evidence="8" id="KW-0460">Magnesium</keyword>
<dbReference type="InterPro" id="IPR002934">
    <property type="entry name" value="Polymerase_NTP_transf_dom"/>
</dbReference>
<proteinExistence type="inferred from homology"/>
<name>A0A923MC26_9BURK</name>
<keyword evidence="6" id="KW-0547">Nucleotide-binding</keyword>
<dbReference type="EMBL" id="JACORU010000009">
    <property type="protein sequence ID" value="MBC5767230.1"/>
    <property type="molecule type" value="Genomic_DNA"/>
</dbReference>
<comment type="similarity">
    <text evidence="9">Belongs to the MntA antitoxin family.</text>
</comment>
<comment type="cofactor">
    <cofactor evidence="1">
        <name>Mg(2+)</name>
        <dbReference type="ChEBI" id="CHEBI:18420"/>
    </cofactor>
</comment>
<sequence length="96" mass="10905">MLCSDLLTIHRDRIREIAVHQHCVKVQVFGSVARGEETAESDIDFLVTPTEKTTLIDIGALRVEYRQLLGREVDVLTPGALPPEIRERVLREAREI</sequence>
<keyword evidence="3" id="KW-0808">Transferase</keyword>
<organism evidence="11 12">
    <name type="scientific">Ramlibacter albus</name>
    <dbReference type="NCBI Taxonomy" id="2079448"/>
    <lineage>
        <taxon>Bacteria</taxon>
        <taxon>Pseudomonadati</taxon>
        <taxon>Pseudomonadota</taxon>
        <taxon>Betaproteobacteria</taxon>
        <taxon>Burkholderiales</taxon>
        <taxon>Comamonadaceae</taxon>
        <taxon>Ramlibacter</taxon>
    </lineage>
</organism>
<evidence type="ECO:0000256" key="8">
    <source>
        <dbReference type="ARBA" id="ARBA00022842"/>
    </source>
</evidence>
<evidence type="ECO:0000313" key="12">
    <source>
        <dbReference type="Proteomes" id="UP000596827"/>
    </source>
</evidence>
<dbReference type="GO" id="GO:0016779">
    <property type="term" value="F:nucleotidyltransferase activity"/>
    <property type="evidence" value="ECO:0007669"/>
    <property type="project" value="UniProtKB-KW"/>
</dbReference>
<comment type="caution">
    <text evidence="11">The sequence shown here is derived from an EMBL/GenBank/DDBJ whole genome shotgun (WGS) entry which is preliminary data.</text>
</comment>
<reference evidence="11" key="1">
    <citation type="submission" date="2020-08" db="EMBL/GenBank/DDBJ databases">
        <title>Ramlibacter sp. GTP1 16S ribosomal RNA gene genome sequencing and assembly.</title>
        <authorList>
            <person name="Kang M."/>
        </authorList>
    </citation>
    <scope>NUCLEOTIDE SEQUENCE</scope>
    <source>
        <strain evidence="11">GTP1</strain>
    </source>
</reference>
<dbReference type="Pfam" id="PF01909">
    <property type="entry name" value="NTP_transf_2"/>
    <property type="match status" value="1"/>
</dbReference>
<evidence type="ECO:0000256" key="4">
    <source>
        <dbReference type="ARBA" id="ARBA00022695"/>
    </source>
</evidence>
<evidence type="ECO:0000256" key="2">
    <source>
        <dbReference type="ARBA" id="ARBA00022649"/>
    </source>
</evidence>
<evidence type="ECO:0000313" key="11">
    <source>
        <dbReference type="EMBL" id="MBC5767230.1"/>
    </source>
</evidence>
<protein>
    <submittedName>
        <fullName evidence="11">Nucleotidyltransferase family protein</fullName>
    </submittedName>
</protein>
<evidence type="ECO:0000256" key="6">
    <source>
        <dbReference type="ARBA" id="ARBA00022741"/>
    </source>
</evidence>
<keyword evidence="12" id="KW-1185">Reference proteome</keyword>
<evidence type="ECO:0000259" key="10">
    <source>
        <dbReference type="Pfam" id="PF01909"/>
    </source>
</evidence>
<dbReference type="PANTHER" id="PTHR33571">
    <property type="entry name" value="SSL8005 PROTEIN"/>
    <property type="match status" value="1"/>
</dbReference>
<dbReference type="Gene3D" id="3.30.460.10">
    <property type="entry name" value="Beta Polymerase, domain 2"/>
    <property type="match status" value="1"/>
</dbReference>
<evidence type="ECO:0000256" key="5">
    <source>
        <dbReference type="ARBA" id="ARBA00022723"/>
    </source>
</evidence>
<evidence type="ECO:0000256" key="3">
    <source>
        <dbReference type="ARBA" id="ARBA00022679"/>
    </source>
</evidence>
<evidence type="ECO:0000256" key="9">
    <source>
        <dbReference type="ARBA" id="ARBA00038276"/>
    </source>
</evidence>
<dbReference type="GO" id="GO:0046872">
    <property type="term" value="F:metal ion binding"/>
    <property type="evidence" value="ECO:0007669"/>
    <property type="project" value="UniProtKB-KW"/>
</dbReference>
<feature type="domain" description="Polymerase nucleotidyl transferase" evidence="10">
    <location>
        <begin position="14"/>
        <end position="94"/>
    </location>
</feature>
<keyword evidence="7" id="KW-0067">ATP-binding</keyword>
<gene>
    <name evidence="11" type="ORF">H8R02_22375</name>
</gene>
<dbReference type="AlphaFoldDB" id="A0A923MC26"/>
<dbReference type="Proteomes" id="UP000596827">
    <property type="component" value="Unassembled WGS sequence"/>
</dbReference>
<evidence type="ECO:0000256" key="7">
    <source>
        <dbReference type="ARBA" id="ARBA00022840"/>
    </source>
</evidence>